<reference evidence="3" key="3">
    <citation type="submission" date="2019-06" db="EMBL/GenBank/DDBJ databases">
        <title>A comparative analysis of the Nautiliaceae.</title>
        <authorList>
            <person name="Grosche A."/>
            <person name="Smedile F."/>
            <person name="Vetriani C."/>
        </authorList>
    </citation>
    <scope>NUCLEOTIDE SEQUENCE</scope>
    <source>
        <strain evidence="3">TB6</strain>
    </source>
</reference>
<dbReference type="SUPFAM" id="SSF88713">
    <property type="entry name" value="Glycoside hydrolase/deacetylase"/>
    <property type="match status" value="1"/>
</dbReference>
<dbReference type="GO" id="GO:0005975">
    <property type="term" value="P:carbohydrate metabolic process"/>
    <property type="evidence" value="ECO:0007669"/>
    <property type="project" value="InterPro"/>
</dbReference>
<evidence type="ECO:0000313" key="6">
    <source>
        <dbReference type="Proteomes" id="UP000298805"/>
    </source>
</evidence>
<keyword evidence="1" id="KW-1133">Transmembrane helix</keyword>
<dbReference type="Proteomes" id="UP000272781">
    <property type="component" value="Unassembled WGS sequence"/>
</dbReference>
<accession>A0AAJ4RC44</accession>
<dbReference type="Gene3D" id="3.20.20.370">
    <property type="entry name" value="Glycoside hydrolase/deacetylase"/>
    <property type="match status" value="1"/>
</dbReference>
<proteinExistence type="predicted"/>
<evidence type="ECO:0000256" key="1">
    <source>
        <dbReference type="SAM" id="Phobius"/>
    </source>
</evidence>
<dbReference type="GO" id="GO:0016810">
    <property type="term" value="F:hydrolase activity, acting on carbon-nitrogen (but not peptide) bonds"/>
    <property type="evidence" value="ECO:0007669"/>
    <property type="project" value="InterPro"/>
</dbReference>
<evidence type="ECO:0000313" key="5">
    <source>
        <dbReference type="Proteomes" id="UP000272781"/>
    </source>
</evidence>
<dbReference type="AlphaFoldDB" id="A0AAJ4RC44"/>
<dbReference type="Gene3D" id="3.40.50.880">
    <property type="match status" value="1"/>
</dbReference>
<feature type="transmembrane region" description="Helical" evidence="1">
    <location>
        <begin position="12"/>
        <end position="33"/>
    </location>
</feature>
<keyword evidence="1" id="KW-0812">Transmembrane</keyword>
<feature type="domain" description="NodB homology" evidence="2">
    <location>
        <begin position="300"/>
        <end position="496"/>
    </location>
</feature>
<dbReference type="InterPro" id="IPR011330">
    <property type="entry name" value="Glyco_hydro/deAcase_b/a-brl"/>
</dbReference>
<dbReference type="EMBL" id="CP027432">
    <property type="protein sequence ID" value="QCI28881.1"/>
    <property type="molecule type" value="Genomic_DNA"/>
</dbReference>
<dbReference type="Proteomes" id="UP000298805">
    <property type="component" value="Chromosome"/>
</dbReference>
<name>A0AAJ4RC44_9BACT</name>
<dbReference type="InterPro" id="IPR029062">
    <property type="entry name" value="Class_I_gatase-like"/>
</dbReference>
<protein>
    <submittedName>
        <fullName evidence="4">Polysaccharide deacetylase</fullName>
    </submittedName>
</protein>
<keyword evidence="1" id="KW-0472">Membrane</keyword>
<reference evidence="6" key="1">
    <citation type="submission" date="2018-03" db="EMBL/GenBank/DDBJ databases">
        <title>A comparative analysis of the Nautiliaceae.</title>
        <authorList>
            <person name="Grosche A."/>
            <person name="Smedile F."/>
            <person name="Vetriani C."/>
        </authorList>
    </citation>
    <scope>NUCLEOTIDE SEQUENCE [LARGE SCALE GENOMIC DNA]</scope>
    <source>
        <strain evidence="6">TB6</strain>
    </source>
</reference>
<evidence type="ECO:0000259" key="2">
    <source>
        <dbReference type="PROSITE" id="PS51677"/>
    </source>
</evidence>
<gene>
    <name evidence="3" type="ORF">C6V80_07840</name>
    <name evidence="4" type="ORF">EDC58_1412</name>
</gene>
<dbReference type="Pfam" id="PF01522">
    <property type="entry name" value="Polysacc_deac_1"/>
    <property type="match status" value="1"/>
</dbReference>
<evidence type="ECO:0000313" key="3">
    <source>
        <dbReference type="EMBL" id="QCI28881.1"/>
    </source>
</evidence>
<reference evidence="4 5" key="2">
    <citation type="submission" date="2018-11" db="EMBL/GenBank/DDBJ databases">
        <title>Genomic Encyclopedia of Type Strains, Phase IV (KMG-IV): sequencing the most valuable type-strain genomes for metagenomic binning, comparative biology and taxonomic classification.</title>
        <authorList>
            <person name="Goeker M."/>
        </authorList>
    </citation>
    <scope>NUCLEOTIDE SEQUENCE [LARGE SCALE GENOMIC DNA]</scope>
    <source>
        <strain evidence="4 5">DSM 27783</strain>
    </source>
</reference>
<evidence type="ECO:0000313" key="4">
    <source>
        <dbReference type="EMBL" id="ROR39472.1"/>
    </source>
</evidence>
<keyword evidence="6" id="KW-1185">Reference proteome</keyword>
<dbReference type="EMBL" id="RJVK01000003">
    <property type="protein sequence ID" value="ROR39472.1"/>
    <property type="molecule type" value="Genomic_DNA"/>
</dbReference>
<dbReference type="InterPro" id="IPR002509">
    <property type="entry name" value="NODB_dom"/>
</dbReference>
<dbReference type="SUPFAM" id="SSF52317">
    <property type="entry name" value="Class I glutamine amidotransferase-like"/>
    <property type="match status" value="1"/>
</dbReference>
<dbReference type="RefSeq" id="WP_123352803.1">
    <property type="nucleotide sequence ID" value="NZ_RJVK01000003.1"/>
</dbReference>
<dbReference type="CDD" id="cd10917">
    <property type="entry name" value="CE4_NodB_like_6s_7s"/>
    <property type="match status" value="1"/>
</dbReference>
<dbReference type="PANTHER" id="PTHR10587">
    <property type="entry name" value="GLYCOSYL TRANSFERASE-RELATED"/>
    <property type="match status" value="1"/>
</dbReference>
<sequence>MSAANTYFSNKIYPLFAFLSLILMILVSGYIFYQLWPKTAPNFSFIPTIKNSKTIYLLKSEDNVEYFFNKMKLSPKNYLTNLEKLKQKFEKIGYNVKYISNEKVSELKKGDILLIFDDYAISNKNFKRIKEFLKKGGNIVFNYHFGYFDKNRFVKSKRITKITSLKELKETITKTHPLFYIPKVLSPIGMSSQKTKRHDLVLYGNDTLPLFQSKSIPDAILTNWAITSTPEINSTPLPVNDAGIIWHGFYGNGKWFYFSFPQYVLIDMPINDFKFLFNNIFNYFQNHITIVPYPYIDQKSVIFISEDTEYKYENMIHFARLAKQKDINVTLFCVADLAMKHPKITREAATFPNVEIGSHSLTHSKILGASEEKVKKEILGSKEVLEKITGKQIYGFRPPREEIDKLMEKWLRKAGYIYVMEKIKPHLLPREDYKGLITIPRHGTDDYTYVIELNWDKKQILNKIIQETYMLTKMNALFTLSVHTHLLSYKTNLDVSAKYFDYLNKHPEISPMKGIDIAKRAIILKNLKIDTENFANKTVIKISNNSNYPIINGKFRVYHPDTVIKKIIPELIQTKVKIIKKTREYSDVEINKIPPKTTVILFVSF</sequence>
<dbReference type="PROSITE" id="PS51677">
    <property type="entry name" value="NODB"/>
    <property type="match status" value="1"/>
</dbReference>
<dbReference type="InterPro" id="IPR050248">
    <property type="entry name" value="Polysacc_deacetylase_ArnD"/>
</dbReference>
<organism evidence="4 5">
    <name type="scientific">Caminibacter pacificus</name>
    <dbReference type="NCBI Taxonomy" id="1424653"/>
    <lineage>
        <taxon>Bacteria</taxon>
        <taxon>Pseudomonadati</taxon>
        <taxon>Campylobacterota</taxon>
        <taxon>Epsilonproteobacteria</taxon>
        <taxon>Nautiliales</taxon>
        <taxon>Nautiliaceae</taxon>
        <taxon>Caminibacter</taxon>
    </lineage>
</organism>